<dbReference type="GO" id="GO:0046872">
    <property type="term" value="F:metal ion binding"/>
    <property type="evidence" value="ECO:0007669"/>
    <property type="project" value="UniProtKB-KW"/>
</dbReference>
<gene>
    <name evidence="6" type="ORF">Tci_047416</name>
</gene>
<dbReference type="Pfam" id="PF13976">
    <property type="entry name" value="gag_pre-integrs"/>
    <property type="match status" value="1"/>
</dbReference>
<evidence type="ECO:0000259" key="3">
    <source>
        <dbReference type="Pfam" id="PF07727"/>
    </source>
</evidence>
<evidence type="ECO:0000256" key="1">
    <source>
        <dbReference type="ARBA" id="ARBA00022723"/>
    </source>
</evidence>
<comment type="caution">
    <text evidence="6">The sequence shown here is derived from an EMBL/GenBank/DDBJ whole genome shotgun (WGS) entry which is preliminary data.</text>
</comment>
<evidence type="ECO:0000313" key="6">
    <source>
        <dbReference type="EMBL" id="GEU75438.1"/>
    </source>
</evidence>
<dbReference type="GO" id="GO:0016787">
    <property type="term" value="F:hydrolase activity"/>
    <property type="evidence" value="ECO:0007669"/>
    <property type="project" value="UniProtKB-KW"/>
</dbReference>
<dbReference type="PANTHER" id="PTHR42648">
    <property type="entry name" value="TRANSPOSASE, PUTATIVE-RELATED"/>
    <property type="match status" value="1"/>
</dbReference>
<dbReference type="InterPro" id="IPR039537">
    <property type="entry name" value="Retrotran_Ty1/copia-like"/>
</dbReference>
<dbReference type="CDD" id="cd09272">
    <property type="entry name" value="RNase_HI_RT_Ty1"/>
    <property type="match status" value="1"/>
</dbReference>
<dbReference type="AlphaFoldDB" id="A0A6L2MNC6"/>
<organism evidence="6">
    <name type="scientific">Tanacetum cinerariifolium</name>
    <name type="common">Dalmatian daisy</name>
    <name type="synonym">Chrysanthemum cinerariifolium</name>
    <dbReference type="NCBI Taxonomy" id="118510"/>
    <lineage>
        <taxon>Eukaryota</taxon>
        <taxon>Viridiplantae</taxon>
        <taxon>Streptophyta</taxon>
        <taxon>Embryophyta</taxon>
        <taxon>Tracheophyta</taxon>
        <taxon>Spermatophyta</taxon>
        <taxon>Magnoliopsida</taxon>
        <taxon>eudicotyledons</taxon>
        <taxon>Gunneridae</taxon>
        <taxon>Pentapetalae</taxon>
        <taxon>asterids</taxon>
        <taxon>campanulids</taxon>
        <taxon>Asterales</taxon>
        <taxon>Asteraceae</taxon>
        <taxon>Asteroideae</taxon>
        <taxon>Anthemideae</taxon>
        <taxon>Anthemidinae</taxon>
        <taxon>Tanacetum</taxon>
    </lineage>
</organism>
<evidence type="ECO:0000259" key="5">
    <source>
        <dbReference type="Pfam" id="PF25597"/>
    </source>
</evidence>
<proteinExistence type="predicted"/>
<reference evidence="6" key="1">
    <citation type="journal article" date="2019" name="Sci. Rep.">
        <title>Draft genome of Tanacetum cinerariifolium, the natural source of mosquito coil.</title>
        <authorList>
            <person name="Yamashiro T."/>
            <person name="Shiraishi A."/>
            <person name="Satake H."/>
            <person name="Nakayama K."/>
        </authorList>
    </citation>
    <scope>NUCLEOTIDE SEQUENCE</scope>
</reference>
<accession>A0A6L2MNC6</accession>
<dbReference type="InterPro" id="IPR057670">
    <property type="entry name" value="SH3_retrovirus"/>
</dbReference>
<evidence type="ECO:0000256" key="2">
    <source>
        <dbReference type="ARBA" id="ARBA00022801"/>
    </source>
</evidence>
<keyword evidence="1" id="KW-0479">Metal-binding</keyword>
<name>A0A6L2MNC6_TANCI</name>
<dbReference type="InterPro" id="IPR025724">
    <property type="entry name" value="GAG-pre-integrase_dom"/>
</dbReference>
<sequence>MTGNISYLLDFKKFNRGYVTFGGGANGGRITGKGTIHTDENQILLRVPRGNNMYSFNMKNIIPKESLTCLVAKATLDESMLWHRRLDHINFKNINKLVKDNLVRGLPSKRFENNQTCVACLKGKKHKASFNTACYVQNRVLVVKPHNKTPYELFRVRTPALSFMKPFRCHVTILNTLDHLGKFDGKLDEGFFVGYSLNSKAFRVYNIRTRKVEENLHIRFLEDNPSIVGNGPKWMFDIDVLTNSMNYVPVIAGTSSNDFVVSIASPEATHADFLGDKPEGGMSNINTTYQVPSTLNTRIHKDHSLDLVIGNVQSRVLTRKMTKTTHEQGFISTVYEEKTHKYLNTCLFACFLSQIEPTRVAKALTDPAWVEAMQEELLQFKLQKVWILVDLPKCKKDIALGFEDLDHPDKVYKVVKALYGLHQALRAWYETLAKYLLDNGFHRGKIDQTLFIKRQNRDILLVHVYVDDIIFGSTKKDLCNEFESQDKYVIEVLRKFNLSDVKIASTPMDTETPLVKDADGDAIDYVYVLDFKSHLRDSPFELVAYTDSDYARASLDRKSITRGCQFLGSKLISWQRKKQTVVATSTTKAEYVAAASYCG</sequence>
<dbReference type="Pfam" id="PF25597">
    <property type="entry name" value="SH3_retrovirus"/>
    <property type="match status" value="1"/>
</dbReference>
<feature type="domain" description="Reverse transcriptase Ty1/copia-type" evidence="3">
    <location>
        <begin position="401"/>
        <end position="485"/>
    </location>
</feature>
<feature type="domain" description="Retroviral polymerase SH3-like" evidence="5">
    <location>
        <begin position="169"/>
        <end position="224"/>
    </location>
</feature>
<evidence type="ECO:0000259" key="4">
    <source>
        <dbReference type="Pfam" id="PF13976"/>
    </source>
</evidence>
<dbReference type="Pfam" id="PF07727">
    <property type="entry name" value="RVT_2"/>
    <property type="match status" value="1"/>
</dbReference>
<keyword evidence="2" id="KW-0378">Hydrolase</keyword>
<feature type="domain" description="GAG-pre-integrase" evidence="4">
    <location>
        <begin position="52"/>
        <end position="124"/>
    </location>
</feature>
<dbReference type="EMBL" id="BKCJ010007081">
    <property type="protein sequence ID" value="GEU75438.1"/>
    <property type="molecule type" value="Genomic_DNA"/>
</dbReference>
<protein>
    <submittedName>
        <fullName evidence="6">Uncharacterized protein</fullName>
    </submittedName>
</protein>
<dbReference type="PANTHER" id="PTHR42648:SF32">
    <property type="entry name" value="RIBONUCLEASE H-LIKE DOMAIN, GAG-PRE-INTEGRASE DOMAIN PROTEIN-RELATED"/>
    <property type="match status" value="1"/>
</dbReference>
<dbReference type="InterPro" id="IPR013103">
    <property type="entry name" value="RVT_2"/>
</dbReference>